<keyword evidence="2" id="KW-1185">Reference proteome</keyword>
<dbReference type="EMBL" id="CP026245">
    <property type="protein sequence ID" value="AWO98748.1"/>
    <property type="molecule type" value="Genomic_DNA"/>
</dbReference>
<protein>
    <submittedName>
        <fullName evidence="1">Uncharacterized protein</fullName>
    </submittedName>
</protein>
<accession>A0A2U9B4S3</accession>
<evidence type="ECO:0000313" key="2">
    <source>
        <dbReference type="Proteomes" id="UP000246464"/>
    </source>
</evidence>
<sequence>MEQTSRLGRTSPAAGLRPLLLLLLTVCGLAREFNGFFLILPPPPLFGRCRKANGARALRTRLPAHEPRLLASPRRRPRRRLAFFGSFECNASFHC</sequence>
<name>A0A2U9B4S3_SCOMX</name>
<dbReference type="Proteomes" id="UP000246464">
    <property type="component" value="Chromosome 3"/>
</dbReference>
<organism evidence="1 2">
    <name type="scientific">Scophthalmus maximus</name>
    <name type="common">Turbot</name>
    <name type="synonym">Psetta maxima</name>
    <dbReference type="NCBI Taxonomy" id="52904"/>
    <lineage>
        <taxon>Eukaryota</taxon>
        <taxon>Metazoa</taxon>
        <taxon>Chordata</taxon>
        <taxon>Craniata</taxon>
        <taxon>Vertebrata</taxon>
        <taxon>Euteleostomi</taxon>
        <taxon>Actinopterygii</taxon>
        <taxon>Neopterygii</taxon>
        <taxon>Teleostei</taxon>
        <taxon>Neoteleostei</taxon>
        <taxon>Acanthomorphata</taxon>
        <taxon>Carangaria</taxon>
        <taxon>Pleuronectiformes</taxon>
        <taxon>Pleuronectoidei</taxon>
        <taxon>Scophthalmidae</taxon>
        <taxon>Scophthalmus</taxon>
    </lineage>
</organism>
<evidence type="ECO:0000313" key="1">
    <source>
        <dbReference type="EMBL" id="AWO98748.1"/>
    </source>
</evidence>
<dbReference type="AlphaFoldDB" id="A0A2U9B4S3"/>
<proteinExistence type="predicted"/>
<reference evidence="1 2" key="1">
    <citation type="submission" date="2017-12" db="EMBL/GenBank/DDBJ databases">
        <title>Integrating genomic resources of turbot (Scophthalmus maximus) in depth evaluation of genetic and physical mapping variation across individuals.</title>
        <authorList>
            <person name="Martinez P."/>
        </authorList>
    </citation>
    <scope>NUCLEOTIDE SEQUENCE [LARGE SCALE GENOMIC DNA]</scope>
</reference>
<gene>
    <name evidence="1" type="ORF">SMAX5B_019947</name>
</gene>